<evidence type="ECO:0000256" key="8">
    <source>
        <dbReference type="ARBA" id="ARBA00022801"/>
    </source>
</evidence>
<feature type="active site" description="Proton acceptor" evidence="11">
    <location>
        <position position="877"/>
    </location>
</feature>
<evidence type="ECO:0000256" key="13">
    <source>
        <dbReference type="PIRSR" id="PIRSR016308-3"/>
    </source>
</evidence>
<feature type="domain" description="UBA" evidence="17">
    <location>
        <begin position="792"/>
        <end position="832"/>
    </location>
</feature>
<evidence type="ECO:0000256" key="5">
    <source>
        <dbReference type="ARBA" id="ARBA00022737"/>
    </source>
</evidence>
<feature type="domain" description="UBP-type" evidence="19">
    <location>
        <begin position="6"/>
        <end position="115"/>
    </location>
</feature>
<evidence type="ECO:0000256" key="12">
    <source>
        <dbReference type="PIRSR" id="PIRSR016308-2"/>
    </source>
</evidence>
<comment type="catalytic activity">
    <reaction evidence="1 15">
        <text>Thiol-dependent hydrolysis of ester, thioester, amide, peptide and isopeptide bonds formed by the C-terminal Gly of ubiquitin (a 76-residue protein attached to proteins as an intracellular targeting signal).</text>
        <dbReference type="EC" id="3.4.19.12"/>
    </reaction>
</comment>
<dbReference type="SMART" id="SM00165">
    <property type="entry name" value="UBA"/>
    <property type="match status" value="2"/>
</dbReference>
<keyword evidence="5" id="KW-0677">Repeat</keyword>
<dbReference type="PROSITE" id="PS50235">
    <property type="entry name" value="USP_3"/>
    <property type="match status" value="1"/>
</dbReference>
<reference evidence="20" key="1">
    <citation type="submission" date="2020-11" db="EMBL/GenBank/DDBJ databases">
        <authorList>
            <person name="Tran Van P."/>
        </authorList>
    </citation>
    <scope>NUCLEOTIDE SEQUENCE</scope>
</reference>
<dbReference type="InterPro" id="IPR028889">
    <property type="entry name" value="USP"/>
</dbReference>
<dbReference type="GO" id="GO:0004843">
    <property type="term" value="F:cysteine-type deubiquitinase activity"/>
    <property type="evidence" value="ECO:0007669"/>
    <property type="project" value="UniProtKB-UniRule"/>
</dbReference>
<keyword evidence="7 15" id="KW-0833">Ubl conjugation pathway</keyword>
<evidence type="ECO:0000256" key="4">
    <source>
        <dbReference type="ARBA" id="ARBA00022723"/>
    </source>
</evidence>
<feature type="binding site" evidence="13">
    <location>
        <position position="63"/>
    </location>
    <ligand>
        <name>Zn(2+)</name>
        <dbReference type="ChEBI" id="CHEBI:29105"/>
    </ligand>
</feature>
<dbReference type="CDD" id="cd14386">
    <property type="entry name" value="UBA2_UBP5"/>
    <property type="match status" value="1"/>
</dbReference>
<dbReference type="SUPFAM" id="SSF46934">
    <property type="entry name" value="UBA-like"/>
    <property type="match status" value="2"/>
</dbReference>
<dbReference type="PROSITE" id="PS50030">
    <property type="entry name" value="UBA"/>
    <property type="match status" value="2"/>
</dbReference>
<name>A0A7R9HSR8_9NEOP</name>
<dbReference type="EC" id="3.4.19.12" evidence="15"/>
<sequence length="915" mass="102378">MQLLSEVILHSNNLVQLDNGKRIPPSGWKCERCDLTQNLWMNLTDGAVLCGRKFFDGTGGNEHAAEYYRNKGYPLAVKLGTITKEGKADVYSYDEDEMVDDPHLIQHLAHFGINMAQMEKTDKSMVELELDLNQKFGEWASLQEAGSQLKPAYGPGYTGLINLGNSCYLNSVMQVIFTLPAFQKRFVDKAPEVFLALPAEPPSDFNVQMAKLGVGLLSGKYSKPPPEGQDAATCDSQRGIPPRMFKTLIGRGHPDFSTKSQQDAQEFFLHFINVLERNSRHQTNPADCFKFRVEDRFQCCKSKKVKYTYRTEYSLPLPIPLEAAINKEEVTAFETRKTELKAKGLRMDLDHVVRPRVKLFSCLDSFSQSEIVEQFYSTAINAKTTARKTTRLASFPDYLLIHLKKFTLREDWVPIKLDVAVEMPDILDLSSLRGSGPQPGEDPLPELTGTPPPPPQLDQNILEQLMDMGFPPEACKKAVFFTDNRGLEEATSWVMEHVGDSDFGDPFVPPGTDAKAVTDVKAGVLVVPLFLQSQMSRQVCKWSLCSSIHRCQGRRPSYLSSALAPAASTTLPTAWTGPQSMFSEPSVTTPPQYPAPALTIGSCEGHCLSRFPAPMGSPGFPHWTRPGSSGGAFSSLLPILPQLSLTSHRDSRCRDCSPASHCDSRCQDSSFASHRYSRCQDCSPASHRDSMLSGLCPLTLQPDHPFRRDGIHPPRQQSPPTEDPKEDSDNQTILHPSAPLKRSRLQPPDPRTPTFRSSISKSPCPQDLVWFLFLCSCDLWLHLSLLAKANFIPNEEALIMIMSMGFTRVQATRALRATDNNVERAADWIFSHQSELDFEESETQPLVNNEPQFSDGESKYQLVAFISHMGTSTMVGHYVCHILRDGHWVIYNDEKVAFSENPPKELGYLYLYKRL</sequence>
<keyword evidence="6 14" id="KW-0863">Zinc-finger</keyword>
<dbReference type="Gene3D" id="3.90.70.10">
    <property type="entry name" value="Cysteine proteinases"/>
    <property type="match status" value="2"/>
</dbReference>
<dbReference type="SUPFAM" id="SSF57850">
    <property type="entry name" value="RING/U-box"/>
    <property type="match status" value="1"/>
</dbReference>
<evidence type="ECO:0000256" key="2">
    <source>
        <dbReference type="ARBA" id="ARBA00009085"/>
    </source>
</evidence>
<evidence type="ECO:0000256" key="14">
    <source>
        <dbReference type="PROSITE-ProRule" id="PRU00502"/>
    </source>
</evidence>
<dbReference type="PROSITE" id="PS50271">
    <property type="entry name" value="ZF_UBP"/>
    <property type="match status" value="1"/>
</dbReference>
<feature type="domain" description="USP" evidence="18">
    <location>
        <begin position="158"/>
        <end position="915"/>
    </location>
</feature>
<dbReference type="InterPro" id="IPR050185">
    <property type="entry name" value="Ub_carboxyl-term_hydrolase"/>
</dbReference>
<dbReference type="Pfam" id="PF02148">
    <property type="entry name" value="zf-UBP"/>
    <property type="match status" value="1"/>
</dbReference>
<evidence type="ECO:0000256" key="16">
    <source>
        <dbReference type="SAM" id="MobiDB-lite"/>
    </source>
</evidence>
<dbReference type="PIRSF" id="PIRSF016308">
    <property type="entry name" value="UBP"/>
    <property type="match status" value="1"/>
</dbReference>
<gene>
    <name evidence="20" type="ORF">TMSB3V08_LOCUS10505</name>
</gene>
<feature type="binding site" evidence="12">
    <location>
        <begin position="52"/>
        <end position="55"/>
    </location>
    <ligand>
        <name>substrate</name>
    </ligand>
</feature>
<evidence type="ECO:0000313" key="20">
    <source>
        <dbReference type="EMBL" id="CAD7433841.1"/>
    </source>
</evidence>
<dbReference type="FunFam" id="1.10.8.10:FF:000003">
    <property type="entry name" value="UV excision repair protein RAD23 homolog"/>
    <property type="match status" value="1"/>
</dbReference>
<evidence type="ECO:0000256" key="6">
    <source>
        <dbReference type="ARBA" id="ARBA00022771"/>
    </source>
</evidence>
<evidence type="ECO:0000256" key="9">
    <source>
        <dbReference type="ARBA" id="ARBA00022807"/>
    </source>
</evidence>
<feature type="binding site" evidence="13">
    <location>
        <position position="30"/>
    </location>
    <ligand>
        <name>Zn(2+)</name>
        <dbReference type="ChEBI" id="CHEBI:29105"/>
    </ligand>
</feature>
<feature type="binding site" evidence="13">
    <location>
        <position position="50"/>
    </location>
    <ligand>
        <name>Zn(2+)</name>
        <dbReference type="ChEBI" id="CHEBI:29105"/>
    </ligand>
</feature>
<dbReference type="GO" id="GO:0006508">
    <property type="term" value="P:proteolysis"/>
    <property type="evidence" value="ECO:0007669"/>
    <property type="project" value="UniProtKB-KW"/>
</dbReference>
<dbReference type="InterPro" id="IPR001607">
    <property type="entry name" value="Znf_UBP"/>
</dbReference>
<feature type="active site" description="Nucleophile" evidence="11">
    <location>
        <position position="167"/>
    </location>
</feature>
<dbReference type="InterPro" id="IPR016652">
    <property type="entry name" value="Ubiquitinyl_hydrolase"/>
</dbReference>
<evidence type="ECO:0000256" key="1">
    <source>
        <dbReference type="ARBA" id="ARBA00000707"/>
    </source>
</evidence>
<dbReference type="GO" id="GO:0008270">
    <property type="term" value="F:zinc ion binding"/>
    <property type="evidence" value="ECO:0007669"/>
    <property type="project" value="UniProtKB-KW"/>
</dbReference>
<dbReference type="InterPro" id="IPR001394">
    <property type="entry name" value="Peptidase_C19_UCH"/>
</dbReference>
<evidence type="ECO:0000256" key="15">
    <source>
        <dbReference type="RuleBase" id="RU366025"/>
    </source>
</evidence>
<keyword evidence="9 15" id="KW-0788">Thiol protease</keyword>
<feature type="binding site" evidence="12">
    <location>
        <position position="96"/>
    </location>
    <ligand>
        <name>substrate</name>
    </ligand>
</feature>
<feature type="domain" description="UBA" evidence="17">
    <location>
        <begin position="456"/>
        <end position="497"/>
    </location>
</feature>
<dbReference type="Gene3D" id="1.10.8.10">
    <property type="entry name" value="DNA helicase RuvA subunit, C-terminal domain"/>
    <property type="match status" value="2"/>
</dbReference>
<dbReference type="EMBL" id="OB796840">
    <property type="protein sequence ID" value="CAD7433841.1"/>
    <property type="molecule type" value="Genomic_DNA"/>
</dbReference>
<dbReference type="CDD" id="cd02658">
    <property type="entry name" value="Peptidase_C19B"/>
    <property type="match status" value="1"/>
</dbReference>
<keyword evidence="4 13" id="KW-0479">Metal-binding</keyword>
<dbReference type="PANTHER" id="PTHR21646:SF10">
    <property type="entry name" value="UBIQUITIN CARBOXYL-TERMINAL HYDROLASE 14"/>
    <property type="match status" value="1"/>
</dbReference>
<dbReference type="InterPro" id="IPR009060">
    <property type="entry name" value="UBA-like_sf"/>
</dbReference>
<dbReference type="GO" id="GO:0016579">
    <property type="term" value="P:protein deubiquitination"/>
    <property type="evidence" value="ECO:0007669"/>
    <property type="project" value="InterPro"/>
</dbReference>
<evidence type="ECO:0000259" key="18">
    <source>
        <dbReference type="PROSITE" id="PS50235"/>
    </source>
</evidence>
<dbReference type="InterPro" id="IPR013083">
    <property type="entry name" value="Znf_RING/FYVE/PHD"/>
</dbReference>
<dbReference type="AlphaFoldDB" id="A0A7R9HSR8"/>
<dbReference type="SUPFAM" id="SSF54001">
    <property type="entry name" value="Cysteine proteinases"/>
    <property type="match status" value="1"/>
</dbReference>
<dbReference type="Gene3D" id="3.30.40.10">
    <property type="entry name" value="Zinc/RING finger domain, C3HC4 (zinc finger)"/>
    <property type="match status" value="1"/>
</dbReference>
<evidence type="ECO:0000256" key="11">
    <source>
        <dbReference type="PIRSR" id="PIRSR016308-1"/>
    </source>
</evidence>
<feature type="region of interest" description="Disordered" evidence="16">
    <location>
        <begin position="430"/>
        <end position="456"/>
    </location>
</feature>
<protein>
    <recommendedName>
        <fullName evidence="15">Ubiquitin carboxyl-terminal hydrolase</fullName>
        <ecNumber evidence="15">3.4.19.12</ecNumber>
    </recommendedName>
</protein>
<evidence type="ECO:0000256" key="7">
    <source>
        <dbReference type="ARBA" id="ARBA00022786"/>
    </source>
</evidence>
<dbReference type="InterPro" id="IPR015940">
    <property type="entry name" value="UBA"/>
</dbReference>
<dbReference type="FunFam" id="3.30.40.10:FF:000026">
    <property type="entry name" value="Ubiquitin carboxyl-terminal hydrolase"/>
    <property type="match status" value="1"/>
</dbReference>
<dbReference type="PANTHER" id="PTHR21646">
    <property type="entry name" value="UBIQUITIN CARBOXYL-TERMINAL HYDROLASE"/>
    <property type="match status" value="1"/>
</dbReference>
<keyword evidence="10 13" id="KW-0862">Zinc</keyword>
<accession>A0A7R9HSR8</accession>
<feature type="region of interest" description="Disordered" evidence="16">
    <location>
        <begin position="706"/>
        <end position="758"/>
    </location>
</feature>
<feature type="binding site" evidence="12">
    <location>
        <position position="91"/>
    </location>
    <ligand>
        <name>substrate</name>
    </ligand>
</feature>
<proteinExistence type="inferred from homology"/>
<dbReference type="InterPro" id="IPR018200">
    <property type="entry name" value="USP_CS"/>
</dbReference>
<evidence type="ECO:0000259" key="19">
    <source>
        <dbReference type="PROSITE" id="PS50271"/>
    </source>
</evidence>
<dbReference type="Pfam" id="PF00627">
    <property type="entry name" value="UBA"/>
    <property type="match status" value="2"/>
</dbReference>
<dbReference type="InterPro" id="IPR038765">
    <property type="entry name" value="Papain-like_cys_pep_sf"/>
</dbReference>
<feature type="binding site" evidence="12">
    <location>
        <position position="40"/>
    </location>
    <ligand>
        <name>substrate</name>
    </ligand>
</feature>
<dbReference type="Pfam" id="PF00443">
    <property type="entry name" value="UCH"/>
    <property type="match status" value="1"/>
</dbReference>
<keyword evidence="8 15" id="KW-0378">Hydrolase</keyword>
<evidence type="ECO:0000256" key="3">
    <source>
        <dbReference type="ARBA" id="ARBA00022670"/>
    </source>
</evidence>
<feature type="binding site" evidence="13">
    <location>
        <position position="33"/>
    </location>
    <ligand>
        <name>Zn(2+)</name>
        <dbReference type="ChEBI" id="CHEBI:29105"/>
    </ligand>
</feature>
<dbReference type="PROSITE" id="PS00972">
    <property type="entry name" value="USP_1"/>
    <property type="match status" value="1"/>
</dbReference>
<evidence type="ECO:0000259" key="17">
    <source>
        <dbReference type="PROSITE" id="PS50030"/>
    </source>
</evidence>
<comment type="similarity">
    <text evidence="2 15">Belongs to the peptidase C19 family.</text>
</comment>
<feature type="binding site" evidence="12">
    <location>
        <position position="93"/>
    </location>
    <ligand>
        <name>substrate</name>
    </ligand>
</feature>
<evidence type="ECO:0000256" key="10">
    <source>
        <dbReference type="ARBA" id="ARBA00022833"/>
    </source>
</evidence>
<keyword evidence="3 15" id="KW-0645">Protease</keyword>
<dbReference type="PROSITE" id="PS00973">
    <property type="entry name" value="USP_2"/>
    <property type="match status" value="1"/>
</dbReference>
<organism evidence="20">
    <name type="scientific">Timema monikensis</name>
    <dbReference type="NCBI Taxonomy" id="170555"/>
    <lineage>
        <taxon>Eukaryota</taxon>
        <taxon>Metazoa</taxon>
        <taxon>Ecdysozoa</taxon>
        <taxon>Arthropoda</taxon>
        <taxon>Hexapoda</taxon>
        <taxon>Insecta</taxon>
        <taxon>Pterygota</taxon>
        <taxon>Neoptera</taxon>
        <taxon>Polyneoptera</taxon>
        <taxon>Phasmatodea</taxon>
        <taxon>Timematodea</taxon>
        <taxon>Timematoidea</taxon>
        <taxon>Timematidae</taxon>
        <taxon>Timema</taxon>
    </lineage>
</organism>
<dbReference type="SMART" id="SM00290">
    <property type="entry name" value="ZnF_UBP"/>
    <property type="match status" value="1"/>
</dbReference>
<dbReference type="CDD" id="cd14294">
    <property type="entry name" value="UBA1_UBP5_like"/>
    <property type="match status" value="1"/>
</dbReference>